<dbReference type="NCBIfam" id="TIGR00407">
    <property type="entry name" value="proA"/>
    <property type="match status" value="1"/>
</dbReference>
<evidence type="ECO:0000256" key="5">
    <source>
        <dbReference type="ARBA" id="ARBA00023002"/>
    </source>
</evidence>
<comment type="pathway">
    <text evidence="1 7">Amino-acid biosynthesis; L-proline biosynthesis; L-glutamate 5-semialdehyde from L-glutamate: step 2/2.</text>
</comment>
<dbReference type="GO" id="GO:0050661">
    <property type="term" value="F:NADP binding"/>
    <property type="evidence" value="ECO:0007669"/>
    <property type="project" value="InterPro"/>
</dbReference>
<dbReference type="InterPro" id="IPR016163">
    <property type="entry name" value="Ald_DH_C"/>
</dbReference>
<accession>A0AA48HGS8</accession>
<dbReference type="KEGG" id="pmaw:MACH26_05700"/>
<dbReference type="Gene3D" id="3.40.309.10">
    <property type="entry name" value="Aldehyde Dehydrogenase, Chain A, domain 2"/>
    <property type="match status" value="1"/>
</dbReference>
<evidence type="ECO:0000256" key="2">
    <source>
        <dbReference type="ARBA" id="ARBA00022605"/>
    </source>
</evidence>
<evidence type="ECO:0000313" key="9">
    <source>
        <dbReference type="EMBL" id="BDX05049.1"/>
    </source>
</evidence>
<protein>
    <recommendedName>
        <fullName evidence="7">Gamma-glutamyl phosphate reductase</fullName>
        <shortName evidence="7">GPR</shortName>
        <ecNumber evidence="7">1.2.1.41</ecNumber>
    </recommendedName>
    <alternativeName>
        <fullName evidence="7">Glutamate-5-semialdehyde dehydrogenase</fullName>
    </alternativeName>
    <alternativeName>
        <fullName evidence="7">Glutamyl-gamma-semialdehyde dehydrogenase</fullName>
        <shortName evidence="7">GSA dehydrogenase</shortName>
    </alternativeName>
</protein>
<evidence type="ECO:0000256" key="7">
    <source>
        <dbReference type="HAMAP-Rule" id="MF_00412"/>
    </source>
</evidence>
<name>A0AA48HGS8_9ALTE</name>
<evidence type="ECO:0000256" key="3">
    <source>
        <dbReference type="ARBA" id="ARBA00022650"/>
    </source>
</evidence>
<keyword evidence="4 7" id="KW-0521">NADP</keyword>
<evidence type="ECO:0000256" key="6">
    <source>
        <dbReference type="ARBA" id="ARBA00049024"/>
    </source>
</evidence>
<keyword evidence="5 7" id="KW-0560">Oxidoreductase</keyword>
<dbReference type="EMBL" id="AP027272">
    <property type="protein sequence ID" value="BDX05049.1"/>
    <property type="molecule type" value="Genomic_DNA"/>
</dbReference>
<dbReference type="Pfam" id="PF00171">
    <property type="entry name" value="Aldedh"/>
    <property type="match status" value="1"/>
</dbReference>
<keyword evidence="7" id="KW-0963">Cytoplasm</keyword>
<dbReference type="Proteomes" id="UP001333710">
    <property type="component" value="Chromosome"/>
</dbReference>
<dbReference type="PANTHER" id="PTHR11063">
    <property type="entry name" value="GLUTAMATE SEMIALDEHYDE DEHYDROGENASE"/>
    <property type="match status" value="1"/>
</dbReference>
<dbReference type="InterPro" id="IPR012134">
    <property type="entry name" value="Glu-5-SA_DH"/>
</dbReference>
<dbReference type="HAMAP" id="MF_00412">
    <property type="entry name" value="ProA"/>
    <property type="match status" value="1"/>
</dbReference>
<evidence type="ECO:0000256" key="4">
    <source>
        <dbReference type="ARBA" id="ARBA00022857"/>
    </source>
</evidence>
<dbReference type="AlphaFoldDB" id="A0AA48HGS8"/>
<dbReference type="EC" id="1.2.1.41" evidence="7"/>
<keyword evidence="3 7" id="KW-0641">Proline biosynthesis</keyword>
<dbReference type="SUPFAM" id="SSF53720">
    <property type="entry name" value="ALDH-like"/>
    <property type="match status" value="1"/>
</dbReference>
<reference evidence="9" key="1">
    <citation type="submission" date="2023-01" db="EMBL/GenBank/DDBJ databases">
        <title>Complete genome sequence of Planctobacterium marinum strain Dej080120_11.</title>
        <authorList>
            <person name="Ueki S."/>
            <person name="Maruyama F."/>
        </authorList>
    </citation>
    <scope>NUCLEOTIDE SEQUENCE</scope>
    <source>
        <strain evidence="9">Dej080120_11</strain>
    </source>
</reference>
<evidence type="ECO:0000256" key="1">
    <source>
        <dbReference type="ARBA" id="ARBA00004985"/>
    </source>
</evidence>
<dbReference type="PIRSF" id="PIRSF000151">
    <property type="entry name" value="GPR"/>
    <property type="match status" value="1"/>
</dbReference>
<dbReference type="GO" id="GO:0004350">
    <property type="term" value="F:glutamate-5-semialdehyde dehydrogenase activity"/>
    <property type="evidence" value="ECO:0007669"/>
    <property type="project" value="UniProtKB-UniRule"/>
</dbReference>
<feature type="domain" description="Aldehyde dehydrogenase" evidence="8">
    <location>
        <begin position="5"/>
        <end position="283"/>
    </location>
</feature>
<evidence type="ECO:0000313" key="10">
    <source>
        <dbReference type="Proteomes" id="UP001333710"/>
    </source>
</evidence>
<keyword evidence="2 7" id="KW-0028">Amino-acid biosynthesis</keyword>
<dbReference type="PANTHER" id="PTHR11063:SF8">
    <property type="entry name" value="DELTA-1-PYRROLINE-5-CARBOXYLATE SYNTHASE"/>
    <property type="match status" value="1"/>
</dbReference>
<comment type="function">
    <text evidence="7">Catalyzes the NADPH-dependent reduction of L-glutamate 5-phosphate into L-glutamate 5-semialdehyde and phosphate. The product spontaneously undergoes cyclization to form 1-pyrroline-5-carboxylate.</text>
</comment>
<dbReference type="InterPro" id="IPR000965">
    <property type="entry name" value="GPR_dom"/>
</dbReference>
<dbReference type="InterPro" id="IPR015590">
    <property type="entry name" value="Aldehyde_DH_dom"/>
</dbReference>
<keyword evidence="10" id="KW-1185">Reference proteome</keyword>
<proteinExistence type="inferred from homology"/>
<organism evidence="9 10">
    <name type="scientific">Planctobacterium marinum</name>
    <dbReference type="NCBI Taxonomy" id="1631968"/>
    <lineage>
        <taxon>Bacteria</taxon>
        <taxon>Pseudomonadati</taxon>
        <taxon>Pseudomonadota</taxon>
        <taxon>Gammaproteobacteria</taxon>
        <taxon>Alteromonadales</taxon>
        <taxon>Alteromonadaceae</taxon>
        <taxon>Planctobacterium</taxon>
    </lineage>
</organism>
<dbReference type="InterPro" id="IPR020593">
    <property type="entry name" value="G-glutamylP_reductase_CS"/>
</dbReference>
<comment type="catalytic activity">
    <reaction evidence="6 7">
        <text>L-glutamate 5-semialdehyde + phosphate + NADP(+) = L-glutamyl 5-phosphate + NADPH + H(+)</text>
        <dbReference type="Rhea" id="RHEA:19541"/>
        <dbReference type="ChEBI" id="CHEBI:15378"/>
        <dbReference type="ChEBI" id="CHEBI:43474"/>
        <dbReference type="ChEBI" id="CHEBI:57783"/>
        <dbReference type="ChEBI" id="CHEBI:58066"/>
        <dbReference type="ChEBI" id="CHEBI:58274"/>
        <dbReference type="ChEBI" id="CHEBI:58349"/>
        <dbReference type="EC" id="1.2.1.41"/>
    </reaction>
</comment>
<dbReference type="GO" id="GO:0055129">
    <property type="term" value="P:L-proline biosynthetic process"/>
    <property type="evidence" value="ECO:0007669"/>
    <property type="project" value="UniProtKB-UniRule"/>
</dbReference>
<sequence length="416" mass="44606">MTFSVAQAAKDAKLAARDTAKLTDKQKADALLAIADEINHSESNILEANHKDLQQGEQNGLSAAMLDRLKLDSARLQAIANAVREIAAQPDPVGSTSGSRKLPSGIEVAKMRIPLGVITMVYESRPNVTIDAAALCFKAGNAVILRGGKEALHSNLALASCIHRAFAQQQIPAAAVTVIPDPDRAIMNELLTLSEDIDLIIPRGGEGLIRFVTENSRIPVIQHFKGVCHLFADAAADLEKAIAILENGKTQRTGVCNALETLLVHKDIASSFMPMVAELFTKHGVKVHACEQSKAYLPAADLATEEDWHAEYLALEIAVKMVNDFEDAVEHIANYGSGHTEVIVTQDISRAKRFVREINSSVVMVNASSRFSDGGELGLGAEIGISTSKLHAYGPMGAESLTTEKFVVQGDGEIRS</sequence>
<evidence type="ECO:0000259" key="8">
    <source>
        <dbReference type="Pfam" id="PF00171"/>
    </source>
</evidence>
<dbReference type="NCBIfam" id="NF001221">
    <property type="entry name" value="PRK00197.1"/>
    <property type="match status" value="1"/>
</dbReference>
<gene>
    <name evidence="9" type="primary">proA_1</name>
    <name evidence="7" type="synonym">proA</name>
    <name evidence="9" type="ORF">MACH26_05700</name>
</gene>
<dbReference type="PROSITE" id="PS01223">
    <property type="entry name" value="PROA"/>
    <property type="match status" value="1"/>
</dbReference>
<dbReference type="GO" id="GO:0005737">
    <property type="term" value="C:cytoplasm"/>
    <property type="evidence" value="ECO:0007669"/>
    <property type="project" value="UniProtKB-SubCell"/>
</dbReference>
<dbReference type="RefSeq" id="WP_338290992.1">
    <property type="nucleotide sequence ID" value="NZ_AP027272.1"/>
</dbReference>
<dbReference type="CDD" id="cd07079">
    <property type="entry name" value="ALDH_F18-19_ProA-GPR"/>
    <property type="match status" value="1"/>
</dbReference>
<comment type="subcellular location">
    <subcellularLocation>
        <location evidence="7">Cytoplasm</location>
    </subcellularLocation>
</comment>
<comment type="similarity">
    <text evidence="7">Belongs to the gamma-glutamyl phosphate reductase family.</text>
</comment>
<dbReference type="FunFam" id="3.40.309.10:FF:000006">
    <property type="entry name" value="Gamma-glutamyl phosphate reductase"/>
    <property type="match status" value="1"/>
</dbReference>
<dbReference type="Gene3D" id="3.40.605.10">
    <property type="entry name" value="Aldehyde Dehydrogenase, Chain A, domain 1"/>
    <property type="match status" value="1"/>
</dbReference>
<dbReference type="InterPro" id="IPR016162">
    <property type="entry name" value="Ald_DH_N"/>
</dbReference>
<dbReference type="InterPro" id="IPR016161">
    <property type="entry name" value="Ald_DH/histidinol_DH"/>
</dbReference>